<accession>A0A0V1GCE6</accession>
<evidence type="ECO:0000313" key="2">
    <source>
        <dbReference type="Proteomes" id="UP000055024"/>
    </source>
</evidence>
<evidence type="ECO:0000313" key="1">
    <source>
        <dbReference type="EMBL" id="KRY95762.1"/>
    </source>
</evidence>
<dbReference type="AlphaFoldDB" id="A0A0V1GCE6"/>
<dbReference type="OrthoDB" id="5920315at2759"/>
<protein>
    <submittedName>
        <fullName evidence="1">Uncharacterized protein</fullName>
    </submittedName>
</protein>
<proteinExistence type="predicted"/>
<reference evidence="1 2" key="1">
    <citation type="submission" date="2015-01" db="EMBL/GenBank/DDBJ databases">
        <title>Evolution of Trichinella species and genotypes.</title>
        <authorList>
            <person name="Korhonen P.K."/>
            <person name="Edoardo P."/>
            <person name="Giuseppe L.R."/>
            <person name="Gasser R.B."/>
        </authorList>
    </citation>
    <scope>NUCLEOTIDE SEQUENCE [LARGE SCALE GENOMIC DNA]</scope>
    <source>
        <strain evidence="1">ISS1029</strain>
    </source>
</reference>
<comment type="caution">
    <text evidence="1">The sequence shown here is derived from an EMBL/GenBank/DDBJ whole genome shotgun (WGS) entry which is preliminary data.</text>
</comment>
<dbReference type="EMBL" id="JYDP01003472">
    <property type="protein sequence ID" value="KRY95762.1"/>
    <property type="molecule type" value="Genomic_DNA"/>
</dbReference>
<dbReference type="Proteomes" id="UP000055024">
    <property type="component" value="Unassembled WGS sequence"/>
</dbReference>
<organism evidence="1 2">
    <name type="scientific">Trichinella zimbabwensis</name>
    <dbReference type="NCBI Taxonomy" id="268475"/>
    <lineage>
        <taxon>Eukaryota</taxon>
        <taxon>Metazoa</taxon>
        <taxon>Ecdysozoa</taxon>
        <taxon>Nematoda</taxon>
        <taxon>Enoplea</taxon>
        <taxon>Dorylaimia</taxon>
        <taxon>Trichinellida</taxon>
        <taxon>Trichinellidae</taxon>
        <taxon>Trichinella</taxon>
    </lineage>
</organism>
<gene>
    <name evidence="1" type="ORF">T11_17788</name>
</gene>
<name>A0A0V1GCE6_9BILA</name>
<sequence>MPDEISRFFIEFRFITEIQKGWIARGLNITATEKGKKKMVMSFGEDVWSEIKKRLKEEKDSTRKFFFSLDEWTSCENKQYLSLNVHTENKVYGVSMIRINGS</sequence>
<keyword evidence="2" id="KW-1185">Reference proteome</keyword>
<feature type="non-terminal residue" evidence="1">
    <location>
        <position position="102"/>
    </location>
</feature>